<keyword evidence="4" id="KW-0235">DNA replication</keyword>
<dbReference type="InterPro" id="IPR033762">
    <property type="entry name" value="MCM_OB"/>
</dbReference>
<dbReference type="InterPro" id="IPR031327">
    <property type="entry name" value="MCM"/>
</dbReference>
<proteinExistence type="inferred from homology"/>
<dbReference type="GO" id="GO:0031261">
    <property type="term" value="C:DNA replication preinitiation complex"/>
    <property type="evidence" value="ECO:0007669"/>
    <property type="project" value="UniProtKB-ARBA"/>
</dbReference>
<evidence type="ECO:0000256" key="4">
    <source>
        <dbReference type="ARBA" id="ARBA00022705"/>
    </source>
</evidence>
<dbReference type="OrthoDB" id="10251574at2759"/>
<evidence type="ECO:0000256" key="12">
    <source>
        <dbReference type="SAM" id="MobiDB-lite"/>
    </source>
</evidence>
<keyword evidence="8 11" id="KW-0067">ATP-binding</keyword>
<dbReference type="InterPro" id="IPR012340">
    <property type="entry name" value="NA-bd_OB-fold"/>
</dbReference>
<feature type="compositionally biased region" description="Polar residues" evidence="12">
    <location>
        <begin position="100"/>
        <end position="124"/>
    </location>
</feature>
<dbReference type="Proteomes" id="UP000823405">
    <property type="component" value="Unassembled WGS sequence"/>
</dbReference>
<sequence length="1426" mass="158712">MSSPRTPRTPRRPIARPGTSSSQGRDNVSSDFPSSPGLQYPSSPGLGGSGLGVNSPLPFATTPGFQVQYQPGQFAQTPIRPHLQDSELSSPMAMPSSPPRSNLGSSHLRSDISYGTQRDGQGLQTPRRRRGDVVSSPQVARHLALMTDPASDFALNSGGAFPTSQDNDPTQVVKVVWGTSVEINDVISRFKDFLHEFTQKSRISQENPRGLYSESEKQPFYPQLIDQASGNKRCRELAAYVMRRTAARQLNLDCQNLLYHPSAKKVHGMLIDYPAEVLPLLDFTLNEFFADTYPEDDLRGDSLMIRPFNLGKCINTRDLGPADIDRLVTVKGLMLRTSSVIPNVKKAFFQCLVCEQSASSEADRGRITEPTKCPNQVCGALNSMSLIHNRGEYADKQVCRMQEMPESIPDGQTPQSISLVVHDDLVDVCKPGDRLEITAVFRGVPVRVNPRQRTVKSLYRTYLDVVHIKKSDKKRLAIDDEISNHGGKRATYQGGDEIEVQSEDIIAKIKEISMLPNLYETLARSVAPSIFEHDDIKKGVLLQMFGGTNKTFRKAGSPRYRGDINVLLVGDPGTSKSQILSYVHKIAPRGVYTSGKGSSAVGLTAYVTRDPDTRQLVLESGALVLSDGGICCIDEFDKMSDATRSVLHEVMEQQTVSVAKAGIITTLNARTSLLAAANPIHSQYNHRLPMVDNIDLPPTLISRFDLLYLVLDIVNETSDRRLARHILSLYLEDAPETGGSDIIPIDTLTSYISYARNNCHPMLTEESSAVLVQCYLDLRKLGGGKQITATTRQLESMIRLAEARARLRLSPDVEKEDVEEASRLIREGLKESAMDPRTGLLDMDLLTTGQGSYDRGHLEDMRRELLNLLNASDKTNLRWSDVLADFNAQSSVGVSEEQFSRVLGELEQQQYIKVSGKRGLRVIKKLMTGQDRDVSLYANCKPALGIIPRHCGQAPFKSLEEARALLKSIESLPAIPETPRNDRIYSLIYQADALVDYGREMLHAYPYREVPTHWREFYTDAGILKALALGFSAFKDQDQDKENDGGELAVGVDVEPLKVAIAVCDNVLVMAGASGERRRDLVFEMISYFEAVIEDGLDQTESESEPTAKRQKVSPASVTTTCTTAGEKKIKLGEEPLQEPMPKIQFPIPRVHLPTIEEFQQHVNGNGVEGTSGGPIIITGGFDHWPARERWTDLDMLCRTAGPDRLVPIEIGSQYTDEQWTQKLVTMREFIQTYILHQEHPRTEGQSKDGTMAKVTGEEIGYLAQHDLFAQIPRLRRDIDIPDYCMIGPHDQEGYSPPDDVVLNAWFGPRGTVSPMHTDPYHNLLAQVVGRKYIRLYAPKETSKLYSFGNESQDEREGEGEGSGGSMLGNTSQVNVEEPDLERHPRFADAEYVETILAPGEMLYIPFQWWHYIRSLSTSFSVSFWF</sequence>
<dbReference type="InterPro" id="IPR041562">
    <property type="entry name" value="MCM_lid"/>
</dbReference>
<comment type="caution">
    <text evidence="15">The sequence shown here is derived from an EMBL/GenBank/DDBJ whole genome shotgun (WGS) entry which is preliminary data.</text>
</comment>
<evidence type="ECO:0000256" key="10">
    <source>
        <dbReference type="ARBA" id="ARBA00023242"/>
    </source>
</evidence>
<dbReference type="GO" id="GO:0042555">
    <property type="term" value="C:MCM complex"/>
    <property type="evidence" value="ECO:0007669"/>
    <property type="project" value="InterPro"/>
</dbReference>
<feature type="region of interest" description="Disordered" evidence="12">
    <location>
        <begin position="85"/>
        <end position="138"/>
    </location>
</feature>
<dbReference type="PROSITE" id="PS00847">
    <property type="entry name" value="MCM_1"/>
    <property type="match status" value="1"/>
</dbReference>
<evidence type="ECO:0000256" key="8">
    <source>
        <dbReference type="ARBA" id="ARBA00022840"/>
    </source>
</evidence>
<dbReference type="CDD" id="cd17755">
    <property type="entry name" value="MCM4"/>
    <property type="match status" value="1"/>
</dbReference>
<keyword evidence="9 11" id="KW-0238">DNA-binding</keyword>
<dbReference type="GO" id="GO:0016787">
    <property type="term" value="F:hydrolase activity"/>
    <property type="evidence" value="ECO:0007669"/>
    <property type="project" value="UniProtKB-KW"/>
</dbReference>
<dbReference type="Gene3D" id="3.40.50.300">
    <property type="entry name" value="P-loop containing nucleotide triphosphate hydrolases"/>
    <property type="match status" value="1"/>
</dbReference>
<dbReference type="GO" id="GO:0043596">
    <property type="term" value="C:nuclear replication fork"/>
    <property type="evidence" value="ECO:0007669"/>
    <property type="project" value="UniProtKB-ARBA"/>
</dbReference>
<keyword evidence="16" id="KW-1185">Reference proteome</keyword>
<dbReference type="GO" id="GO:0000727">
    <property type="term" value="P:double-strand break repair via break-induced replication"/>
    <property type="evidence" value="ECO:0007669"/>
    <property type="project" value="TreeGrafter"/>
</dbReference>
<evidence type="ECO:0000256" key="1">
    <source>
        <dbReference type="ARBA" id="ARBA00004123"/>
    </source>
</evidence>
<evidence type="ECO:0000256" key="5">
    <source>
        <dbReference type="ARBA" id="ARBA00022741"/>
    </source>
</evidence>
<dbReference type="EMBL" id="JAAAIN010000209">
    <property type="protein sequence ID" value="KAG0318077.1"/>
    <property type="molecule type" value="Genomic_DNA"/>
</dbReference>
<dbReference type="Pfam" id="PF17855">
    <property type="entry name" value="MCM_lid"/>
    <property type="match status" value="1"/>
</dbReference>
<protein>
    <recommendedName>
        <fullName evidence="3">DNA helicase</fullName>
        <ecNumber evidence="3">3.6.4.12</ecNumber>
    </recommendedName>
</protein>
<evidence type="ECO:0000313" key="16">
    <source>
        <dbReference type="Proteomes" id="UP000823405"/>
    </source>
</evidence>
<evidence type="ECO:0000256" key="11">
    <source>
        <dbReference type="RuleBase" id="RU004070"/>
    </source>
</evidence>
<dbReference type="InterPro" id="IPR041667">
    <property type="entry name" value="Cupin_8"/>
</dbReference>
<dbReference type="GO" id="GO:0006271">
    <property type="term" value="P:DNA strand elongation involved in DNA replication"/>
    <property type="evidence" value="ECO:0007669"/>
    <property type="project" value="TreeGrafter"/>
</dbReference>
<comment type="subcellular location">
    <subcellularLocation>
        <location evidence="1">Nucleus</location>
    </subcellularLocation>
</comment>
<feature type="region of interest" description="Disordered" evidence="12">
    <location>
        <begin position="1097"/>
        <end position="1120"/>
    </location>
</feature>
<dbReference type="SUPFAM" id="SSF51197">
    <property type="entry name" value="Clavaminate synthase-like"/>
    <property type="match status" value="1"/>
</dbReference>
<dbReference type="InterPro" id="IPR008047">
    <property type="entry name" value="MCM_4"/>
</dbReference>
<evidence type="ECO:0000313" key="15">
    <source>
        <dbReference type="EMBL" id="KAG0318077.1"/>
    </source>
</evidence>
<dbReference type="GO" id="GO:0097373">
    <property type="term" value="C:MCM core complex"/>
    <property type="evidence" value="ECO:0007669"/>
    <property type="project" value="UniProtKB-ARBA"/>
</dbReference>
<dbReference type="InterPro" id="IPR027417">
    <property type="entry name" value="P-loop_NTPase"/>
</dbReference>
<name>A0A9P6UT57_9FUNG</name>
<keyword evidence="10" id="KW-0539">Nucleus</keyword>
<dbReference type="Pfam" id="PF00493">
    <property type="entry name" value="MCM"/>
    <property type="match status" value="1"/>
</dbReference>
<keyword evidence="5 11" id="KW-0547">Nucleotide-binding</keyword>
<dbReference type="InterPro" id="IPR018525">
    <property type="entry name" value="MCM_CS"/>
</dbReference>
<dbReference type="Gene3D" id="3.30.1640.10">
    <property type="entry name" value="mini-chromosome maintenance (MCM) complex, chain A, domain 1"/>
    <property type="match status" value="1"/>
</dbReference>
<dbReference type="GO" id="GO:0003697">
    <property type="term" value="F:single-stranded DNA binding"/>
    <property type="evidence" value="ECO:0007669"/>
    <property type="project" value="TreeGrafter"/>
</dbReference>
<evidence type="ECO:0000256" key="3">
    <source>
        <dbReference type="ARBA" id="ARBA00012551"/>
    </source>
</evidence>
<evidence type="ECO:0000256" key="2">
    <source>
        <dbReference type="ARBA" id="ARBA00008010"/>
    </source>
</evidence>
<dbReference type="Pfam" id="PF21128">
    <property type="entry name" value="WHD_MCM4"/>
    <property type="match status" value="1"/>
</dbReference>
<dbReference type="SUPFAM" id="SSF50249">
    <property type="entry name" value="Nucleic acid-binding proteins"/>
    <property type="match status" value="1"/>
</dbReference>
<feature type="compositionally biased region" description="Low complexity" evidence="12">
    <location>
        <begin position="33"/>
        <end position="44"/>
    </location>
</feature>
<organism evidence="15 16">
    <name type="scientific">Linnemannia gamsii</name>
    <dbReference type="NCBI Taxonomy" id="64522"/>
    <lineage>
        <taxon>Eukaryota</taxon>
        <taxon>Fungi</taxon>
        <taxon>Fungi incertae sedis</taxon>
        <taxon>Mucoromycota</taxon>
        <taxon>Mortierellomycotina</taxon>
        <taxon>Mortierellomycetes</taxon>
        <taxon>Mortierellales</taxon>
        <taxon>Mortierellaceae</taxon>
        <taxon>Linnemannia</taxon>
    </lineage>
</organism>
<accession>A0A9P6UT57</accession>
<dbReference type="SUPFAM" id="SSF52540">
    <property type="entry name" value="P-loop containing nucleoside triphosphate hydrolases"/>
    <property type="match status" value="1"/>
</dbReference>
<dbReference type="Gene3D" id="2.20.28.10">
    <property type="match status" value="1"/>
</dbReference>
<dbReference type="PRINTS" id="PR01660">
    <property type="entry name" value="MCMPROTEIN4"/>
</dbReference>
<evidence type="ECO:0000259" key="14">
    <source>
        <dbReference type="PROSITE" id="PS51184"/>
    </source>
</evidence>
<comment type="similarity">
    <text evidence="2 11">Belongs to the MCM family.</text>
</comment>
<keyword evidence="7" id="KW-0347">Helicase</keyword>
<dbReference type="GO" id="GO:0005656">
    <property type="term" value="C:nuclear pre-replicative complex"/>
    <property type="evidence" value="ECO:0007669"/>
    <property type="project" value="UniProtKB-ARBA"/>
</dbReference>
<evidence type="ECO:0000259" key="13">
    <source>
        <dbReference type="PROSITE" id="PS50051"/>
    </source>
</evidence>
<keyword evidence="6" id="KW-0378">Hydrolase</keyword>
<dbReference type="EC" id="3.6.4.12" evidence="3"/>
<reference evidence="15" key="1">
    <citation type="journal article" date="2020" name="Fungal Divers.">
        <title>Resolving the Mortierellaceae phylogeny through synthesis of multi-gene phylogenetics and phylogenomics.</title>
        <authorList>
            <person name="Vandepol N."/>
            <person name="Liber J."/>
            <person name="Desiro A."/>
            <person name="Na H."/>
            <person name="Kennedy M."/>
            <person name="Barry K."/>
            <person name="Grigoriev I.V."/>
            <person name="Miller A.N."/>
            <person name="O'Donnell K."/>
            <person name="Stajich J.E."/>
            <person name="Bonito G."/>
        </authorList>
    </citation>
    <scope>NUCLEOTIDE SEQUENCE</scope>
    <source>
        <strain evidence="15">NVP60</strain>
    </source>
</reference>
<dbReference type="PROSITE" id="PS51184">
    <property type="entry name" value="JMJC"/>
    <property type="match status" value="1"/>
</dbReference>
<dbReference type="FunFam" id="2.20.28.10:FF:000003">
    <property type="entry name" value="DNA helicase"/>
    <property type="match status" value="1"/>
</dbReference>
<evidence type="ECO:0000256" key="9">
    <source>
        <dbReference type="ARBA" id="ARBA00023125"/>
    </source>
</evidence>
<dbReference type="Pfam" id="PF13621">
    <property type="entry name" value="Cupin_8"/>
    <property type="match status" value="1"/>
</dbReference>
<dbReference type="PRINTS" id="PR01657">
    <property type="entry name" value="MCMFAMILY"/>
</dbReference>
<dbReference type="FunFam" id="2.60.120.650:FF:000046">
    <property type="entry name" value="JmjC domain-containing protein D"/>
    <property type="match status" value="1"/>
</dbReference>
<dbReference type="SMART" id="SM00350">
    <property type="entry name" value="MCM"/>
    <property type="match status" value="1"/>
</dbReference>
<dbReference type="PANTHER" id="PTHR11630">
    <property type="entry name" value="DNA REPLICATION LICENSING FACTOR MCM FAMILY MEMBER"/>
    <property type="match status" value="1"/>
</dbReference>
<gene>
    <name evidence="15" type="ORF">BGZ97_004364</name>
</gene>
<feature type="region of interest" description="Disordered" evidence="12">
    <location>
        <begin position="1"/>
        <end position="57"/>
    </location>
</feature>
<feature type="region of interest" description="Disordered" evidence="12">
    <location>
        <begin position="1347"/>
        <end position="1379"/>
    </location>
</feature>
<dbReference type="PROSITE" id="PS50051">
    <property type="entry name" value="MCM_2"/>
    <property type="match status" value="1"/>
</dbReference>
<dbReference type="SMART" id="SM00558">
    <property type="entry name" value="JmjC"/>
    <property type="match status" value="1"/>
</dbReference>
<feature type="domain" description="JmjC" evidence="14">
    <location>
        <begin position="1261"/>
        <end position="1426"/>
    </location>
</feature>
<feature type="domain" description="MCM C-terminal AAA(+) ATPase" evidence="13">
    <location>
        <begin position="518"/>
        <end position="726"/>
    </location>
</feature>
<dbReference type="Pfam" id="PF17207">
    <property type="entry name" value="MCM_OB"/>
    <property type="match status" value="1"/>
</dbReference>
<dbReference type="GO" id="GO:0017116">
    <property type="term" value="F:single-stranded DNA helicase activity"/>
    <property type="evidence" value="ECO:0007669"/>
    <property type="project" value="TreeGrafter"/>
</dbReference>
<evidence type="ECO:0000256" key="6">
    <source>
        <dbReference type="ARBA" id="ARBA00022801"/>
    </source>
</evidence>
<feature type="compositionally biased region" description="Polar residues" evidence="12">
    <location>
        <begin position="18"/>
        <end position="32"/>
    </location>
</feature>
<dbReference type="Gene3D" id="2.40.50.140">
    <property type="entry name" value="Nucleic acid-binding proteins"/>
    <property type="match status" value="1"/>
</dbReference>
<dbReference type="FunFam" id="3.40.50.300:FF:000217">
    <property type="entry name" value="DNA helicase"/>
    <property type="match status" value="1"/>
</dbReference>
<dbReference type="GO" id="GO:0005524">
    <property type="term" value="F:ATP binding"/>
    <property type="evidence" value="ECO:0007669"/>
    <property type="project" value="UniProtKB-KW"/>
</dbReference>
<dbReference type="PANTHER" id="PTHR11630:SF66">
    <property type="entry name" value="DNA REPLICATION LICENSING FACTOR MCM4"/>
    <property type="match status" value="1"/>
</dbReference>
<dbReference type="InterPro" id="IPR001208">
    <property type="entry name" value="MCM_dom"/>
</dbReference>
<dbReference type="GO" id="GO:1902975">
    <property type="term" value="P:mitotic DNA replication initiation"/>
    <property type="evidence" value="ECO:0007669"/>
    <property type="project" value="TreeGrafter"/>
</dbReference>
<dbReference type="GO" id="GO:0006279">
    <property type="term" value="P:premeiotic DNA replication"/>
    <property type="evidence" value="ECO:0007669"/>
    <property type="project" value="UniProtKB-ARBA"/>
</dbReference>
<dbReference type="Gene3D" id="2.60.120.650">
    <property type="entry name" value="Cupin"/>
    <property type="match status" value="1"/>
</dbReference>
<evidence type="ECO:0000256" key="7">
    <source>
        <dbReference type="ARBA" id="ARBA00022806"/>
    </source>
</evidence>
<dbReference type="InterPro" id="IPR003347">
    <property type="entry name" value="JmjC_dom"/>
</dbReference>